<protein>
    <submittedName>
        <fullName evidence="5">Glycoside hydrolase family 92 protein</fullName>
    </submittedName>
</protein>
<feature type="region of interest" description="Disordered" evidence="1">
    <location>
        <begin position="794"/>
        <end position="815"/>
    </location>
</feature>
<dbReference type="RefSeq" id="XP_033600051.1">
    <property type="nucleotide sequence ID" value="XM_033741369.1"/>
</dbReference>
<dbReference type="InterPro" id="IPR014718">
    <property type="entry name" value="GH-type_carb-bd"/>
</dbReference>
<evidence type="ECO:0000256" key="1">
    <source>
        <dbReference type="SAM" id="MobiDB-lite"/>
    </source>
</evidence>
<dbReference type="InterPro" id="IPR008928">
    <property type="entry name" value="6-hairpin_glycosidase_sf"/>
</dbReference>
<proteinExistence type="predicted"/>
<feature type="compositionally biased region" description="Basic and acidic residues" evidence="1">
    <location>
        <begin position="794"/>
        <end position="806"/>
    </location>
</feature>
<organism evidence="5 6">
    <name type="scientific">Pseudovirgaria hyperparasitica</name>
    <dbReference type="NCBI Taxonomy" id="470096"/>
    <lineage>
        <taxon>Eukaryota</taxon>
        <taxon>Fungi</taxon>
        <taxon>Dikarya</taxon>
        <taxon>Ascomycota</taxon>
        <taxon>Pezizomycotina</taxon>
        <taxon>Dothideomycetes</taxon>
        <taxon>Dothideomycetes incertae sedis</taxon>
        <taxon>Acrospermales</taxon>
        <taxon>Acrospermaceae</taxon>
        <taxon>Pseudovirgaria</taxon>
    </lineage>
</organism>
<evidence type="ECO:0000256" key="2">
    <source>
        <dbReference type="SAM" id="SignalP"/>
    </source>
</evidence>
<dbReference type="GO" id="GO:0006516">
    <property type="term" value="P:glycoprotein catabolic process"/>
    <property type="evidence" value="ECO:0007669"/>
    <property type="project" value="TreeGrafter"/>
</dbReference>
<dbReference type="InterPro" id="IPR012939">
    <property type="entry name" value="Glyco_hydro_92"/>
</dbReference>
<dbReference type="FunFam" id="1.20.1610.10:FF:000002">
    <property type="entry name" value="Alpha-1,2-mannosidase family protein"/>
    <property type="match status" value="1"/>
</dbReference>
<dbReference type="PANTHER" id="PTHR12143:SF25">
    <property type="entry name" value="FAMILY PROTEIN, PUTATIVE (AFU_ORTHOLOGUE AFUA_1G10790)-RELATED"/>
    <property type="match status" value="1"/>
</dbReference>
<feature type="domain" description="Glycosyl hydrolase family 92 N-terminal" evidence="4">
    <location>
        <begin position="30"/>
        <end position="274"/>
    </location>
</feature>
<dbReference type="AlphaFoldDB" id="A0A6A6W6L4"/>
<keyword evidence="5" id="KW-0378">Hydrolase</keyword>
<feature type="domain" description="Glycosyl hydrolase family 92" evidence="3">
    <location>
        <begin position="280"/>
        <end position="763"/>
    </location>
</feature>
<dbReference type="Pfam" id="PF07971">
    <property type="entry name" value="Glyco_hydro_92"/>
    <property type="match status" value="1"/>
</dbReference>
<dbReference type="Proteomes" id="UP000799437">
    <property type="component" value="Unassembled WGS sequence"/>
</dbReference>
<accession>A0A6A6W6L4</accession>
<dbReference type="InterPro" id="IPR005887">
    <property type="entry name" value="GH92_a_mannosidase_put"/>
</dbReference>
<dbReference type="SUPFAM" id="SSF48208">
    <property type="entry name" value="Six-hairpin glycosidases"/>
    <property type="match status" value="1"/>
</dbReference>
<dbReference type="Gene3D" id="1.20.1050.60">
    <property type="entry name" value="alpha-1,2-mannosidase"/>
    <property type="match status" value="1"/>
</dbReference>
<dbReference type="FunFam" id="1.20.1050.60:FF:000002">
    <property type="entry name" value="Glycosyl hydrolase family 92"/>
    <property type="match status" value="1"/>
</dbReference>
<gene>
    <name evidence="5" type="ORF">EJ05DRAFT_395065</name>
</gene>
<dbReference type="FunFam" id="2.70.98.10:FF:000010">
    <property type="entry name" value="Alpha-1,2-mannosidase family protein"/>
    <property type="match status" value="1"/>
</dbReference>
<reference evidence="5" key="1">
    <citation type="journal article" date="2020" name="Stud. Mycol.">
        <title>101 Dothideomycetes genomes: a test case for predicting lifestyles and emergence of pathogens.</title>
        <authorList>
            <person name="Haridas S."/>
            <person name="Albert R."/>
            <person name="Binder M."/>
            <person name="Bloem J."/>
            <person name="Labutti K."/>
            <person name="Salamov A."/>
            <person name="Andreopoulos B."/>
            <person name="Baker S."/>
            <person name="Barry K."/>
            <person name="Bills G."/>
            <person name="Bluhm B."/>
            <person name="Cannon C."/>
            <person name="Castanera R."/>
            <person name="Culley D."/>
            <person name="Daum C."/>
            <person name="Ezra D."/>
            <person name="Gonzalez J."/>
            <person name="Henrissat B."/>
            <person name="Kuo A."/>
            <person name="Liang C."/>
            <person name="Lipzen A."/>
            <person name="Lutzoni F."/>
            <person name="Magnuson J."/>
            <person name="Mondo S."/>
            <person name="Nolan M."/>
            <person name="Ohm R."/>
            <person name="Pangilinan J."/>
            <person name="Park H.-J."/>
            <person name="Ramirez L."/>
            <person name="Alfaro M."/>
            <person name="Sun H."/>
            <person name="Tritt A."/>
            <person name="Yoshinaga Y."/>
            <person name="Zwiers L.-H."/>
            <person name="Turgeon B."/>
            <person name="Goodwin S."/>
            <person name="Spatafora J."/>
            <person name="Crous P."/>
            <person name="Grigoriev I."/>
        </authorList>
    </citation>
    <scope>NUCLEOTIDE SEQUENCE</scope>
    <source>
        <strain evidence="5">CBS 121739</strain>
    </source>
</reference>
<evidence type="ECO:0000313" key="5">
    <source>
        <dbReference type="EMBL" id="KAF2757600.1"/>
    </source>
</evidence>
<dbReference type="FunFam" id="3.30.2080.10:FF:000001">
    <property type="entry name" value="Alpha-1,2-mannosidase subfamily"/>
    <property type="match status" value="1"/>
</dbReference>
<dbReference type="InterPro" id="IPR041371">
    <property type="entry name" value="GH92_N"/>
</dbReference>
<evidence type="ECO:0000259" key="3">
    <source>
        <dbReference type="Pfam" id="PF07971"/>
    </source>
</evidence>
<dbReference type="Pfam" id="PF17678">
    <property type="entry name" value="Glyco_hydro_92N"/>
    <property type="match status" value="1"/>
</dbReference>
<dbReference type="GO" id="GO:0000224">
    <property type="term" value="F:peptide-N4-(N-acetyl-beta-glucosaminyl)asparagine amidase activity"/>
    <property type="evidence" value="ECO:0007669"/>
    <property type="project" value="TreeGrafter"/>
</dbReference>
<dbReference type="GO" id="GO:0005829">
    <property type="term" value="C:cytosol"/>
    <property type="evidence" value="ECO:0007669"/>
    <property type="project" value="TreeGrafter"/>
</dbReference>
<dbReference type="GO" id="GO:0005975">
    <property type="term" value="P:carbohydrate metabolic process"/>
    <property type="evidence" value="ECO:0007669"/>
    <property type="project" value="InterPro"/>
</dbReference>
<dbReference type="OrthoDB" id="449263at2759"/>
<dbReference type="NCBIfam" id="TIGR01180">
    <property type="entry name" value="aman2_put"/>
    <property type="match status" value="1"/>
</dbReference>
<dbReference type="Gene3D" id="1.20.1610.10">
    <property type="entry name" value="alpha-1,2-mannosidases domains"/>
    <property type="match status" value="1"/>
</dbReference>
<dbReference type="PANTHER" id="PTHR12143">
    <property type="entry name" value="PEPTIDE N-GLYCANASE PNGASE -RELATED"/>
    <property type="match status" value="1"/>
</dbReference>
<dbReference type="InterPro" id="IPR050883">
    <property type="entry name" value="PNGase"/>
</dbReference>
<dbReference type="EMBL" id="ML996573">
    <property type="protein sequence ID" value="KAF2757600.1"/>
    <property type="molecule type" value="Genomic_DNA"/>
</dbReference>
<evidence type="ECO:0000313" key="6">
    <source>
        <dbReference type="Proteomes" id="UP000799437"/>
    </source>
</evidence>
<feature type="signal peptide" evidence="2">
    <location>
        <begin position="1"/>
        <end position="19"/>
    </location>
</feature>
<keyword evidence="2" id="KW-0732">Signal</keyword>
<dbReference type="GO" id="GO:0030246">
    <property type="term" value="F:carbohydrate binding"/>
    <property type="evidence" value="ECO:0007669"/>
    <property type="project" value="InterPro"/>
</dbReference>
<name>A0A6A6W6L4_9PEZI</name>
<dbReference type="Gene3D" id="3.30.2080.10">
    <property type="entry name" value="GH92 mannosidase domain"/>
    <property type="match status" value="1"/>
</dbReference>
<dbReference type="GO" id="GO:0005634">
    <property type="term" value="C:nucleus"/>
    <property type="evidence" value="ECO:0007669"/>
    <property type="project" value="TreeGrafter"/>
</dbReference>
<feature type="chain" id="PRO_5025688890" evidence="2">
    <location>
        <begin position="20"/>
        <end position="815"/>
    </location>
</feature>
<dbReference type="GeneID" id="54482423"/>
<evidence type="ECO:0000259" key="4">
    <source>
        <dbReference type="Pfam" id="PF17678"/>
    </source>
</evidence>
<dbReference type="Gene3D" id="2.70.98.10">
    <property type="match status" value="1"/>
</dbReference>
<keyword evidence="6" id="KW-1185">Reference proteome</keyword>
<sequence>MVRVLDVVAIVAVATTATAQQQSDYDPLQYVDPLIGSANGGNVFAGASIPYGMAKAVADVDSQSNQGGFSSDGGNVTGFSTMHDSGTGGSPSLGTFAFFAYPGCDGDDINRCVFPKNARKVGYVNDSIKAKPGSFEISLVNGLSAAMTTTHHTSLFSFTFSEPSTSPLILLDLTDLQNSRQDNASISVDADTGRMTGSARFLPSFGSGNYLLHFCADFKGPSIRDNGIFANSRASADVKDLQISRSINGYPLPGGGFIRFGSGEGPLLARIATSFISPEQACSHAEEEIGDFDFDRVKKAAEDMWREKLSPIKLDFTGVDPDLVKNFYSGVYRTMVNPQDYTGENPLWKSDEPYFDSFYCLWDSFRSQIPMLTIIDTTAVARMIRSLIETYVHVGWLPDCRMTLCKGFTQGGSNADNVLVDAYVKGVSDGIDWDLGYQAVVKDAEVEPYDWSNQGRGGLDSWKSLGYIPVQDFDYKGFGTMTRSISRTLEYSYNDFVIAHLASRLGGREADVQKYLGRSGNWQNLYKANQTSMNFDGSDTGYTGFFQPRYLNGTFGFQDPLKCANTDSSGSVCSLQNSGAETFESSIWEYSYFVPHDQATLISLFGGPENFVKRLDYLHDQNITYIGNEPSFLTVFQYHYAGRPAKSALRSHFYIPRFFSTTPAGLPGNDDSGAMGSFVAMSMMGLFPNPGQDVYFIIPPYFPSVSITSPATNKTASVRVTNFDPTYAAVYIQNVTLDGQPYTRNWIDHSFFTDGKELVITVGSTESAWGTRVEDLPPSVGEYVGFNGSAPAKRMERRMEDGREEAAGMGRMGLP</sequence>